<feature type="compositionally biased region" description="Basic and acidic residues" evidence="1">
    <location>
        <begin position="132"/>
        <end position="141"/>
    </location>
</feature>
<organism evidence="3 4">
    <name type="scientific">Symbiochloris irregularis</name>
    <dbReference type="NCBI Taxonomy" id="706552"/>
    <lineage>
        <taxon>Eukaryota</taxon>
        <taxon>Viridiplantae</taxon>
        <taxon>Chlorophyta</taxon>
        <taxon>core chlorophytes</taxon>
        <taxon>Trebouxiophyceae</taxon>
        <taxon>Trebouxiales</taxon>
        <taxon>Trebouxiaceae</taxon>
        <taxon>Symbiochloris</taxon>
    </lineage>
</organism>
<dbReference type="Proteomes" id="UP001465755">
    <property type="component" value="Unassembled WGS sequence"/>
</dbReference>
<feature type="compositionally biased region" description="Polar residues" evidence="1">
    <location>
        <begin position="22"/>
        <end position="33"/>
    </location>
</feature>
<dbReference type="InterPro" id="IPR036361">
    <property type="entry name" value="SAP_dom_sf"/>
</dbReference>
<keyword evidence="4" id="KW-1185">Reference proteome</keyword>
<dbReference type="Pfam" id="PF07498">
    <property type="entry name" value="Rho_N"/>
    <property type="match status" value="1"/>
</dbReference>
<evidence type="ECO:0000259" key="2">
    <source>
        <dbReference type="SMART" id="SM00959"/>
    </source>
</evidence>
<sequence>MQYSIFRPAAPGRTPCNPAGRHSNSGSLQSGAQGRSRPQRASRLLARAIEEVQLVESSGQPDGSILYVFGSASEAEAAKKAAEKSNGATQKGAAQAEAKPAAPSPAPAKEGPTSGSSAESRSSNGVATAPISDREIDHETDYEAMTVLDLRHLCREKKITGFSNYRKAELIDALQSSDKG</sequence>
<protein>
    <recommendedName>
        <fullName evidence="2">Rho termination factor-like N-terminal domain-containing protein</fullName>
    </recommendedName>
</protein>
<dbReference type="EMBL" id="JALJOQ010000098">
    <property type="protein sequence ID" value="KAK9798490.1"/>
    <property type="molecule type" value="Genomic_DNA"/>
</dbReference>
<evidence type="ECO:0000313" key="3">
    <source>
        <dbReference type="EMBL" id="KAK9798490.1"/>
    </source>
</evidence>
<evidence type="ECO:0000256" key="1">
    <source>
        <dbReference type="SAM" id="MobiDB-lite"/>
    </source>
</evidence>
<dbReference type="InterPro" id="IPR011112">
    <property type="entry name" value="Rho-like_N"/>
</dbReference>
<dbReference type="SMART" id="SM00959">
    <property type="entry name" value="Rho_N"/>
    <property type="match status" value="1"/>
</dbReference>
<gene>
    <name evidence="3" type="ORF">WJX73_000511</name>
</gene>
<feature type="compositionally biased region" description="Low complexity" evidence="1">
    <location>
        <begin position="90"/>
        <end position="123"/>
    </location>
</feature>
<comment type="caution">
    <text evidence="3">The sequence shown here is derived from an EMBL/GenBank/DDBJ whole genome shotgun (WGS) entry which is preliminary data.</text>
</comment>
<evidence type="ECO:0000313" key="4">
    <source>
        <dbReference type="Proteomes" id="UP001465755"/>
    </source>
</evidence>
<feature type="region of interest" description="Disordered" evidence="1">
    <location>
        <begin position="77"/>
        <end position="141"/>
    </location>
</feature>
<dbReference type="Gene3D" id="1.10.720.30">
    <property type="entry name" value="SAP domain"/>
    <property type="match status" value="1"/>
</dbReference>
<feature type="region of interest" description="Disordered" evidence="1">
    <location>
        <begin position="1"/>
        <end position="44"/>
    </location>
</feature>
<dbReference type="GO" id="GO:0006353">
    <property type="term" value="P:DNA-templated transcription termination"/>
    <property type="evidence" value="ECO:0007669"/>
    <property type="project" value="InterPro"/>
</dbReference>
<dbReference type="AlphaFoldDB" id="A0AAW1NX86"/>
<accession>A0AAW1NX86</accession>
<feature type="domain" description="Rho termination factor-like N-terminal" evidence="2">
    <location>
        <begin position="141"/>
        <end position="180"/>
    </location>
</feature>
<name>A0AAW1NX86_9CHLO</name>
<reference evidence="3 4" key="1">
    <citation type="journal article" date="2024" name="Nat. Commun.">
        <title>Phylogenomics reveals the evolutionary origins of lichenization in chlorophyte algae.</title>
        <authorList>
            <person name="Puginier C."/>
            <person name="Libourel C."/>
            <person name="Otte J."/>
            <person name="Skaloud P."/>
            <person name="Haon M."/>
            <person name="Grisel S."/>
            <person name="Petersen M."/>
            <person name="Berrin J.G."/>
            <person name="Delaux P.M."/>
            <person name="Dal Grande F."/>
            <person name="Keller J."/>
        </authorList>
    </citation>
    <scope>NUCLEOTIDE SEQUENCE [LARGE SCALE GENOMIC DNA]</scope>
    <source>
        <strain evidence="3 4">SAG 2036</strain>
    </source>
</reference>
<proteinExistence type="predicted"/>